<keyword evidence="3" id="KW-1185">Reference proteome</keyword>
<sequence>MAWDIRNHGDHVSFVQGADGRGKSLAVHSGSDSVVIDSDHISIKDGSDNVVIVGRHGSGIGAMIYGFAMLVAGTVGLWLCLWLTRITWRGLVRYVQRQLDLITARLDEGQSA</sequence>
<reference evidence="2" key="1">
    <citation type="submission" date="2021-02" db="EMBL/GenBank/DDBJ databases">
        <authorList>
            <person name="Vanwijnsberghe S."/>
        </authorList>
    </citation>
    <scope>NUCLEOTIDE SEQUENCE</scope>
    <source>
        <strain evidence="2">R-70211</strain>
    </source>
</reference>
<dbReference type="AlphaFoldDB" id="A0A9N8QXR5"/>
<gene>
    <name evidence="2" type="ORF">R70211_03017</name>
</gene>
<protein>
    <submittedName>
        <fullName evidence="2">Uncharacterized protein</fullName>
    </submittedName>
</protein>
<keyword evidence="1" id="KW-1133">Transmembrane helix</keyword>
<keyword evidence="1" id="KW-0472">Membrane</keyword>
<dbReference type="Proteomes" id="UP000675121">
    <property type="component" value="Unassembled WGS sequence"/>
</dbReference>
<evidence type="ECO:0000256" key="1">
    <source>
        <dbReference type="SAM" id="Phobius"/>
    </source>
</evidence>
<dbReference type="EMBL" id="CAJNAS010000007">
    <property type="protein sequence ID" value="CAE6896097.1"/>
    <property type="molecule type" value="Genomic_DNA"/>
</dbReference>
<accession>A0A9N8QXR5</accession>
<feature type="transmembrane region" description="Helical" evidence="1">
    <location>
        <begin position="62"/>
        <end position="83"/>
    </location>
</feature>
<proteinExistence type="predicted"/>
<evidence type="ECO:0000313" key="2">
    <source>
        <dbReference type="EMBL" id="CAE6896097.1"/>
    </source>
</evidence>
<name>A0A9N8QXR5_9BURK</name>
<organism evidence="2 3">
    <name type="scientific">Paraburkholderia domus</name>
    <dbReference type="NCBI Taxonomy" id="2793075"/>
    <lineage>
        <taxon>Bacteria</taxon>
        <taxon>Pseudomonadati</taxon>
        <taxon>Pseudomonadota</taxon>
        <taxon>Betaproteobacteria</taxon>
        <taxon>Burkholderiales</taxon>
        <taxon>Burkholderiaceae</taxon>
        <taxon>Paraburkholderia</taxon>
    </lineage>
</organism>
<comment type="caution">
    <text evidence="2">The sequence shown here is derived from an EMBL/GenBank/DDBJ whole genome shotgun (WGS) entry which is preliminary data.</text>
</comment>
<keyword evidence="1" id="KW-0812">Transmembrane</keyword>
<evidence type="ECO:0000313" key="3">
    <source>
        <dbReference type="Proteomes" id="UP000675121"/>
    </source>
</evidence>